<feature type="transmembrane region" description="Helical" evidence="12">
    <location>
        <begin position="326"/>
        <end position="346"/>
    </location>
</feature>
<dbReference type="STRING" id="35128.B8BY88"/>
<evidence type="ECO:0000256" key="2">
    <source>
        <dbReference type="ARBA" id="ARBA00022448"/>
    </source>
</evidence>
<dbReference type="eggNOG" id="KOG1419">
    <property type="taxonomic scope" value="Eukaryota"/>
</dbReference>
<evidence type="ECO:0000256" key="9">
    <source>
        <dbReference type="ARBA" id="ARBA00023065"/>
    </source>
</evidence>
<proteinExistence type="predicted"/>
<keyword evidence="10 12" id="KW-0472">Membrane</keyword>
<evidence type="ECO:0000256" key="5">
    <source>
        <dbReference type="ARBA" id="ARBA00022826"/>
    </source>
</evidence>
<evidence type="ECO:0000256" key="11">
    <source>
        <dbReference type="ARBA" id="ARBA00023303"/>
    </source>
</evidence>
<feature type="domain" description="Ion transport" evidence="13">
    <location>
        <begin position="167"/>
        <end position="396"/>
    </location>
</feature>
<dbReference type="SUPFAM" id="SSF81324">
    <property type="entry name" value="Voltage-gated potassium channels"/>
    <property type="match status" value="1"/>
</dbReference>
<dbReference type="Pfam" id="PF00520">
    <property type="entry name" value="Ion_trans"/>
    <property type="match status" value="1"/>
</dbReference>
<dbReference type="OMA" id="DPANSIM"/>
<dbReference type="GO" id="GO:0016020">
    <property type="term" value="C:membrane"/>
    <property type="evidence" value="ECO:0000318"/>
    <property type="project" value="GO_Central"/>
</dbReference>
<evidence type="ECO:0000256" key="8">
    <source>
        <dbReference type="ARBA" id="ARBA00022989"/>
    </source>
</evidence>
<gene>
    <name evidence="14" type="ORF">THAPSDRAFT_3601</name>
</gene>
<dbReference type="Gene3D" id="1.10.287.70">
    <property type="match status" value="1"/>
</dbReference>
<dbReference type="HOGENOM" id="CLU_592520_0_0_1"/>
<dbReference type="InterPro" id="IPR005821">
    <property type="entry name" value="Ion_trans_dom"/>
</dbReference>
<keyword evidence="15" id="KW-1185">Reference proteome</keyword>
<dbReference type="GeneID" id="7451267"/>
<reference evidence="14 15" key="2">
    <citation type="journal article" date="2008" name="Nature">
        <title>The Phaeodactylum genome reveals the evolutionary history of diatom genomes.</title>
        <authorList>
            <person name="Bowler C."/>
            <person name="Allen A.E."/>
            <person name="Badger J.H."/>
            <person name="Grimwood J."/>
            <person name="Jabbari K."/>
            <person name="Kuo A."/>
            <person name="Maheswari U."/>
            <person name="Martens C."/>
            <person name="Maumus F."/>
            <person name="Otillar R.P."/>
            <person name="Rayko E."/>
            <person name="Salamov A."/>
            <person name="Vandepoele K."/>
            <person name="Beszteri B."/>
            <person name="Gruber A."/>
            <person name="Heijde M."/>
            <person name="Katinka M."/>
            <person name="Mock T."/>
            <person name="Valentin K."/>
            <person name="Verret F."/>
            <person name="Berges J.A."/>
            <person name="Brownlee C."/>
            <person name="Cadoret J.P."/>
            <person name="Chiovitti A."/>
            <person name="Choi C.J."/>
            <person name="Coesel S."/>
            <person name="De Martino A."/>
            <person name="Detter J.C."/>
            <person name="Durkin C."/>
            <person name="Falciatore A."/>
            <person name="Fournet J."/>
            <person name="Haruta M."/>
            <person name="Huysman M.J."/>
            <person name="Jenkins B.D."/>
            <person name="Jiroutova K."/>
            <person name="Jorgensen R.E."/>
            <person name="Joubert Y."/>
            <person name="Kaplan A."/>
            <person name="Kroger N."/>
            <person name="Kroth P.G."/>
            <person name="La Roche J."/>
            <person name="Lindquist E."/>
            <person name="Lommer M."/>
            <person name="Martin-Jezequel V."/>
            <person name="Lopez P.J."/>
            <person name="Lucas S."/>
            <person name="Mangogna M."/>
            <person name="McGinnis K."/>
            <person name="Medlin L.K."/>
            <person name="Montsant A."/>
            <person name="Oudot-Le Secq M.P."/>
            <person name="Napoli C."/>
            <person name="Obornik M."/>
            <person name="Parker M.S."/>
            <person name="Petit J.L."/>
            <person name="Porcel B.M."/>
            <person name="Poulsen N."/>
            <person name="Robison M."/>
            <person name="Rychlewski L."/>
            <person name="Rynearson T.A."/>
            <person name="Schmutz J."/>
            <person name="Shapiro H."/>
            <person name="Siaut M."/>
            <person name="Stanley M."/>
            <person name="Sussman M.R."/>
            <person name="Taylor A.R."/>
            <person name="Vardi A."/>
            <person name="von Dassow P."/>
            <person name="Vyverman W."/>
            <person name="Willis A."/>
            <person name="Wyrwicz L.S."/>
            <person name="Rokhsar D.S."/>
            <person name="Weissenbach J."/>
            <person name="Armbrust E.V."/>
            <person name="Green B.R."/>
            <person name="Van de Peer Y."/>
            <person name="Grigoriev I.V."/>
        </authorList>
    </citation>
    <scope>NUCLEOTIDE SEQUENCE [LARGE SCALE GENOMIC DNA]</scope>
    <source>
        <strain evidence="14 15">CCMP1335</strain>
    </source>
</reference>
<feature type="transmembrane region" description="Helical" evidence="12">
    <location>
        <begin position="161"/>
        <end position="186"/>
    </location>
</feature>
<dbReference type="KEGG" id="tps:THAPSDRAFT_3601"/>
<dbReference type="PRINTS" id="PR00169">
    <property type="entry name" value="KCHANNEL"/>
</dbReference>
<keyword evidence="3" id="KW-0633">Potassium transport</keyword>
<evidence type="ECO:0000259" key="13">
    <source>
        <dbReference type="Pfam" id="PF00520"/>
    </source>
</evidence>
<dbReference type="RefSeq" id="XP_002288409.1">
    <property type="nucleotide sequence ID" value="XM_002288373.1"/>
</dbReference>
<dbReference type="InterPro" id="IPR028325">
    <property type="entry name" value="VG_K_chnl"/>
</dbReference>
<evidence type="ECO:0000256" key="12">
    <source>
        <dbReference type="SAM" id="Phobius"/>
    </source>
</evidence>
<feature type="transmembrane region" description="Helical" evidence="12">
    <location>
        <begin position="198"/>
        <end position="217"/>
    </location>
</feature>
<dbReference type="PANTHER" id="PTHR11537">
    <property type="entry name" value="VOLTAGE-GATED POTASSIUM CHANNEL"/>
    <property type="match status" value="1"/>
</dbReference>
<sequence>MAMAASSTNMVQISALWTAAQVPAFANGLFVSPIISHHHCRRCQPALHLRGLVSHQTRLLPPSERNTNSMFMVQSQDEEIGTKLVTTDATPDPPIVNGEDTPSILEKESQADITMQPKVESTDVIDDLWTWALQTPTPDKSEKQKQRTTAQMNNKRRMQMFAYLSQPIVEVQIIGLVVFSCFLVAVNTLQELPSGLRQGISFVDTFCVYIFAVEFFLRWWSAGRFQLRYLAKPLVSIDAIVVILPLLLSGLLPVYDLGVMAGVFPHISLPTWLLASTSSANSALLNLRLLRVLKFQKVLTDENTYMRFEMALRMKKTDVRPYQLQLARVLVSLFTLVSVSTGLIYTAEHEVNPQIPDYFTALYFGLTTLTTVGFGDITPVTFQGRLVVGGSILAGVAIIPAQAASLAEAYLDFQKERNAGKVMKPTTVSKTRKSMRKCDNCGSGPHRRDAVFCWSCGESLED</sequence>
<organism evidence="14 15">
    <name type="scientific">Thalassiosira pseudonana</name>
    <name type="common">Marine diatom</name>
    <name type="synonym">Cyclotella nana</name>
    <dbReference type="NCBI Taxonomy" id="35128"/>
    <lineage>
        <taxon>Eukaryota</taxon>
        <taxon>Sar</taxon>
        <taxon>Stramenopiles</taxon>
        <taxon>Ochrophyta</taxon>
        <taxon>Bacillariophyta</taxon>
        <taxon>Coscinodiscophyceae</taxon>
        <taxon>Thalassiosirophycidae</taxon>
        <taxon>Thalassiosirales</taxon>
        <taxon>Thalassiosiraceae</taxon>
        <taxon>Thalassiosira</taxon>
    </lineage>
</organism>
<evidence type="ECO:0000256" key="4">
    <source>
        <dbReference type="ARBA" id="ARBA00022692"/>
    </source>
</evidence>
<feature type="transmembrane region" description="Helical" evidence="12">
    <location>
        <begin position="358"/>
        <end position="374"/>
    </location>
</feature>
<dbReference type="GO" id="GO:0071805">
    <property type="term" value="P:potassium ion transmembrane transport"/>
    <property type="evidence" value="ECO:0000318"/>
    <property type="project" value="GO_Central"/>
</dbReference>
<evidence type="ECO:0000313" key="14">
    <source>
        <dbReference type="EMBL" id="EED93845.1"/>
    </source>
</evidence>
<keyword evidence="8 12" id="KW-1133">Transmembrane helix</keyword>
<dbReference type="PANTHER" id="PTHR11537:SF254">
    <property type="entry name" value="POTASSIUM VOLTAGE-GATED CHANNEL PROTEIN SHAB"/>
    <property type="match status" value="1"/>
</dbReference>
<evidence type="ECO:0000256" key="3">
    <source>
        <dbReference type="ARBA" id="ARBA00022538"/>
    </source>
</evidence>
<dbReference type="GO" id="GO:0005249">
    <property type="term" value="F:voltage-gated potassium channel activity"/>
    <property type="evidence" value="ECO:0007669"/>
    <property type="project" value="InterPro"/>
</dbReference>
<keyword evidence="5" id="KW-0631">Potassium channel</keyword>
<comment type="subcellular location">
    <subcellularLocation>
        <location evidence="1">Membrane</location>
        <topology evidence="1">Multi-pass membrane protein</topology>
    </subcellularLocation>
</comment>
<keyword evidence="6" id="KW-0851">Voltage-gated channel</keyword>
<evidence type="ECO:0000256" key="1">
    <source>
        <dbReference type="ARBA" id="ARBA00004141"/>
    </source>
</evidence>
<dbReference type="InterPro" id="IPR027359">
    <property type="entry name" value="Volt_channel_dom_sf"/>
</dbReference>
<evidence type="ECO:0000313" key="15">
    <source>
        <dbReference type="Proteomes" id="UP000001449"/>
    </source>
</evidence>
<dbReference type="InParanoid" id="B8BY88"/>
<keyword evidence="11" id="KW-0407">Ion channel</keyword>
<dbReference type="EMBL" id="CM000640">
    <property type="protein sequence ID" value="EED93845.1"/>
    <property type="molecule type" value="Genomic_DNA"/>
</dbReference>
<dbReference type="GO" id="GO:0008076">
    <property type="term" value="C:voltage-gated potassium channel complex"/>
    <property type="evidence" value="ECO:0007669"/>
    <property type="project" value="InterPro"/>
</dbReference>
<feature type="transmembrane region" description="Helical" evidence="12">
    <location>
        <begin position="229"/>
        <end position="255"/>
    </location>
</feature>
<name>B8BY88_THAPS</name>
<dbReference type="AlphaFoldDB" id="B8BY88"/>
<dbReference type="PaxDb" id="35128-Thaps3601"/>
<evidence type="ECO:0000256" key="6">
    <source>
        <dbReference type="ARBA" id="ARBA00022882"/>
    </source>
</evidence>
<keyword evidence="4 12" id="KW-0812">Transmembrane</keyword>
<keyword evidence="7" id="KW-0630">Potassium</keyword>
<dbReference type="Gene3D" id="1.20.120.350">
    <property type="entry name" value="Voltage-gated potassium channels. Chain C"/>
    <property type="match status" value="1"/>
</dbReference>
<evidence type="ECO:0000256" key="10">
    <source>
        <dbReference type="ARBA" id="ARBA00023136"/>
    </source>
</evidence>
<reference evidence="14 15" key="1">
    <citation type="journal article" date="2004" name="Science">
        <title>The genome of the diatom Thalassiosira pseudonana: ecology, evolution, and metabolism.</title>
        <authorList>
            <person name="Armbrust E.V."/>
            <person name="Berges J.A."/>
            <person name="Bowler C."/>
            <person name="Green B.R."/>
            <person name="Martinez D."/>
            <person name="Putnam N.H."/>
            <person name="Zhou S."/>
            <person name="Allen A.E."/>
            <person name="Apt K.E."/>
            <person name="Bechner M."/>
            <person name="Brzezinski M.A."/>
            <person name="Chaal B.K."/>
            <person name="Chiovitti A."/>
            <person name="Davis A.K."/>
            <person name="Demarest M.S."/>
            <person name="Detter J.C."/>
            <person name="Glavina T."/>
            <person name="Goodstein D."/>
            <person name="Hadi M.Z."/>
            <person name="Hellsten U."/>
            <person name="Hildebrand M."/>
            <person name="Jenkins B.D."/>
            <person name="Jurka J."/>
            <person name="Kapitonov V.V."/>
            <person name="Kroger N."/>
            <person name="Lau W.W."/>
            <person name="Lane T.W."/>
            <person name="Larimer F.W."/>
            <person name="Lippmeier J.C."/>
            <person name="Lucas S."/>
            <person name="Medina M."/>
            <person name="Montsant A."/>
            <person name="Obornik M."/>
            <person name="Parker M.S."/>
            <person name="Palenik B."/>
            <person name="Pazour G.J."/>
            <person name="Richardson P.M."/>
            <person name="Rynearson T.A."/>
            <person name="Saito M.A."/>
            <person name="Schwartz D.C."/>
            <person name="Thamatrakoln K."/>
            <person name="Valentin K."/>
            <person name="Vardi A."/>
            <person name="Wilkerson F.P."/>
            <person name="Rokhsar D.S."/>
        </authorList>
    </citation>
    <scope>NUCLEOTIDE SEQUENCE [LARGE SCALE GENOMIC DNA]</scope>
    <source>
        <strain evidence="14 15">CCMP1335</strain>
    </source>
</reference>
<dbReference type="Proteomes" id="UP000001449">
    <property type="component" value="Chromosome 3"/>
</dbReference>
<evidence type="ECO:0000256" key="7">
    <source>
        <dbReference type="ARBA" id="ARBA00022958"/>
    </source>
</evidence>
<accession>B8BY88</accession>
<dbReference type="GO" id="GO:0001508">
    <property type="term" value="P:action potential"/>
    <property type="evidence" value="ECO:0000318"/>
    <property type="project" value="GO_Central"/>
</dbReference>
<feature type="transmembrane region" description="Helical" evidence="12">
    <location>
        <begin position="386"/>
        <end position="407"/>
    </location>
</feature>
<protein>
    <recommendedName>
        <fullName evidence="13">Ion transport domain-containing protein</fullName>
    </recommendedName>
</protein>
<keyword evidence="9" id="KW-0406">Ion transport</keyword>
<keyword evidence="2" id="KW-0813">Transport</keyword>